<keyword evidence="3" id="KW-1185">Reference proteome</keyword>
<feature type="transmembrane region" description="Helical" evidence="1">
    <location>
        <begin position="137"/>
        <end position="156"/>
    </location>
</feature>
<dbReference type="Pfam" id="PF07509">
    <property type="entry name" value="DUF1523"/>
    <property type="match status" value="1"/>
</dbReference>
<protein>
    <submittedName>
        <fullName evidence="2">DUF1523 family protein</fullName>
    </submittedName>
</protein>
<keyword evidence="1" id="KW-0472">Membrane</keyword>
<evidence type="ECO:0000313" key="3">
    <source>
        <dbReference type="Proteomes" id="UP001239909"/>
    </source>
</evidence>
<name>A0ABQ6LNN1_9RHOB</name>
<dbReference type="InterPro" id="IPR011088">
    <property type="entry name" value="Phage_phiNM3_A0EWY4"/>
</dbReference>
<evidence type="ECO:0000313" key="2">
    <source>
        <dbReference type="EMBL" id="GMG84768.1"/>
    </source>
</evidence>
<comment type="caution">
    <text evidence="2">The sequence shown here is derived from an EMBL/GenBank/DDBJ whole genome shotgun (WGS) entry which is preliminary data.</text>
</comment>
<keyword evidence="1" id="KW-1133">Transmembrane helix</keyword>
<proteinExistence type="predicted"/>
<keyword evidence="1" id="KW-0812">Transmembrane</keyword>
<dbReference type="EMBL" id="BSYI01000042">
    <property type="protein sequence ID" value="GMG84768.1"/>
    <property type="molecule type" value="Genomic_DNA"/>
</dbReference>
<accession>A0ABQ6LNN1</accession>
<organism evidence="2 3">
    <name type="scientific">Paralimibaculum aggregatum</name>
    <dbReference type="NCBI Taxonomy" id="3036245"/>
    <lineage>
        <taxon>Bacteria</taxon>
        <taxon>Pseudomonadati</taxon>
        <taxon>Pseudomonadota</taxon>
        <taxon>Alphaproteobacteria</taxon>
        <taxon>Rhodobacterales</taxon>
        <taxon>Paracoccaceae</taxon>
        <taxon>Paralimibaculum</taxon>
    </lineage>
</organism>
<sequence length="203" mass="23088">MSKVKWILYAILLAAVAGLLHYSLPKRDIVRITGQEVKRQDSSTETGAAATRDVNFIFVVDTEGEEAEYRNEDTDFGWPPYFKFDTQNVASKAANNISTADNPKWVVITYYGWRFQMSSSFPNIVSIRPAEGPDEPLYPWFNGIVVAVLVIGFLIVRRFVIVLYGRHVDPLVDAIDKQWDDTTETVSTRYQGVSGWFRKLLGR</sequence>
<evidence type="ECO:0000256" key="1">
    <source>
        <dbReference type="SAM" id="Phobius"/>
    </source>
</evidence>
<dbReference type="RefSeq" id="WP_285673870.1">
    <property type="nucleotide sequence ID" value="NZ_BSYI01000042.1"/>
</dbReference>
<dbReference type="Proteomes" id="UP001239909">
    <property type="component" value="Unassembled WGS sequence"/>
</dbReference>
<gene>
    <name evidence="2" type="ORF">LNKW23_39840</name>
</gene>
<reference evidence="2 3" key="1">
    <citation type="submission" date="2023-04" db="EMBL/GenBank/DDBJ databases">
        <title>Marinoamorphus aggregata gen. nov., sp. Nov., isolate from tissue of brittle star Ophioplocus japonicus.</title>
        <authorList>
            <person name="Kawano K."/>
            <person name="Sawayama S."/>
            <person name="Nakagawa S."/>
        </authorList>
    </citation>
    <scope>NUCLEOTIDE SEQUENCE [LARGE SCALE GENOMIC DNA]</scope>
    <source>
        <strain evidence="2 3">NKW23</strain>
    </source>
</reference>